<protein>
    <submittedName>
        <fullName evidence="5">Transcriptional regulator, XRE family</fullName>
    </submittedName>
</protein>
<evidence type="ECO:0000256" key="1">
    <source>
        <dbReference type="ARBA" id="ARBA00023015"/>
    </source>
</evidence>
<dbReference type="InterPro" id="IPR010982">
    <property type="entry name" value="Lambda_DNA-bd_dom_sf"/>
</dbReference>
<keyword evidence="1" id="KW-0805">Transcription regulation</keyword>
<proteinExistence type="predicted"/>
<dbReference type="OrthoDB" id="9799384at2"/>
<dbReference type="SUPFAM" id="SSF47413">
    <property type="entry name" value="lambda repressor-like DNA-binding domains"/>
    <property type="match status" value="1"/>
</dbReference>
<dbReference type="AlphaFoldDB" id="A0A285PGV9"/>
<evidence type="ECO:0000259" key="4">
    <source>
        <dbReference type="PROSITE" id="PS50943"/>
    </source>
</evidence>
<gene>
    <name evidence="5" type="ORF">SAMN06265368_4069</name>
</gene>
<name>A0A285PGV9_9HYPH</name>
<dbReference type="CDD" id="cd00093">
    <property type="entry name" value="HTH_XRE"/>
    <property type="match status" value="1"/>
</dbReference>
<dbReference type="EMBL" id="OBEL01000006">
    <property type="protein sequence ID" value="SNZ20955.1"/>
    <property type="molecule type" value="Genomic_DNA"/>
</dbReference>
<accession>A0A285PGV9</accession>
<dbReference type="Proteomes" id="UP000219439">
    <property type="component" value="Unassembled WGS sequence"/>
</dbReference>
<dbReference type="RefSeq" id="WP_097155331.1">
    <property type="nucleotide sequence ID" value="NZ_OBEL01000006.1"/>
</dbReference>
<dbReference type="PANTHER" id="PTHR36511">
    <property type="entry name" value="MERR FAMILY BACTERIAL REGULATORY PROTEIN"/>
    <property type="match status" value="1"/>
</dbReference>
<keyword evidence="2" id="KW-0238">DNA-binding</keyword>
<keyword evidence="3" id="KW-0804">Transcription</keyword>
<evidence type="ECO:0000313" key="5">
    <source>
        <dbReference type="EMBL" id="SNZ20955.1"/>
    </source>
</evidence>
<evidence type="ECO:0000256" key="2">
    <source>
        <dbReference type="ARBA" id="ARBA00023125"/>
    </source>
</evidence>
<dbReference type="Pfam" id="PF01381">
    <property type="entry name" value="HTH_3"/>
    <property type="match status" value="1"/>
</dbReference>
<keyword evidence="6" id="KW-1185">Reference proteome</keyword>
<dbReference type="PANTHER" id="PTHR36511:SF4">
    <property type="entry name" value="ANTITOXIN MQSA"/>
    <property type="match status" value="1"/>
</dbReference>
<dbReference type="GO" id="GO:0003677">
    <property type="term" value="F:DNA binding"/>
    <property type="evidence" value="ECO:0007669"/>
    <property type="project" value="UniProtKB-KW"/>
</dbReference>
<sequence length="94" mass="10238">MTQFGDDLIQSLQEVAAYTKGEDVPGMVIHHAVSPSEVRKKAKLTQAEMAPLMGMSLSGYQKWEQGRRTVSGPAQTLLRVLEKNPKAVIDALAS</sequence>
<evidence type="ECO:0000313" key="6">
    <source>
        <dbReference type="Proteomes" id="UP000219439"/>
    </source>
</evidence>
<feature type="domain" description="HTH cro/C1-type" evidence="4">
    <location>
        <begin position="37"/>
        <end position="88"/>
    </location>
</feature>
<reference evidence="5 6" key="1">
    <citation type="submission" date="2017-09" db="EMBL/GenBank/DDBJ databases">
        <authorList>
            <person name="Ehlers B."/>
            <person name="Leendertz F.H."/>
        </authorList>
    </citation>
    <scope>NUCLEOTIDE SEQUENCE [LARGE SCALE GENOMIC DNA]</scope>
    <source>
        <strain evidence="5 6">DSM 18289</strain>
    </source>
</reference>
<evidence type="ECO:0000256" key="3">
    <source>
        <dbReference type="ARBA" id="ARBA00023163"/>
    </source>
</evidence>
<organism evidence="5 6">
    <name type="scientific">Cohaesibacter gelatinilyticus</name>
    <dbReference type="NCBI Taxonomy" id="372072"/>
    <lineage>
        <taxon>Bacteria</taxon>
        <taxon>Pseudomonadati</taxon>
        <taxon>Pseudomonadota</taxon>
        <taxon>Alphaproteobacteria</taxon>
        <taxon>Hyphomicrobiales</taxon>
        <taxon>Cohaesibacteraceae</taxon>
    </lineage>
</organism>
<dbReference type="InterPro" id="IPR001387">
    <property type="entry name" value="Cro/C1-type_HTH"/>
</dbReference>
<dbReference type="Gene3D" id="1.10.260.40">
    <property type="entry name" value="lambda repressor-like DNA-binding domains"/>
    <property type="match status" value="1"/>
</dbReference>
<dbReference type="PROSITE" id="PS50943">
    <property type="entry name" value="HTH_CROC1"/>
    <property type="match status" value="1"/>
</dbReference>
<dbReference type="InterPro" id="IPR052359">
    <property type="entry name" value="HTH-type_reg/antitoxin"/>
</dbReference>